<evidence type="ECO:0000313" key="16">
    <source>
        <dbReference type="Proteomes" id="UP000663832"/>
    </source>
</evidence>
<accession>A0A813UA13</accession>
<comment type="caution">
    <text evidence="12">The sequence shown here is derived from an EMBL/GenBank/DDBJ whole genome shotgun (WGS) entry which is preliminary data.</text>
</comment>
<gene>
    <name evidence="12" type="ORF">BJG266_LOCUS6526</name>
    <name evidence="15" type="ORF">OKA104_LOCUS18876</name>
    <name evidence="13" type="ORF">QVE165_LOCUS15893</name>
    <name evidence="14" type="ORF">VCS650_LOCUS21932</name>
</gene>
<dbReference type="Pfam" id="PF12352">
    <property type="entry name" value="V-SNARE_C"/>
    <property type="match status" value="1"/>
</dbReference>
<dbReference type="GO" id="GO:0000149">
    <property type="term" value="F:SNARE binding"/>
    <property type="evidence" value="ECO:0007669"/>
    <property type="project" value="TreeGrafter"/>
</dbReference>
<evidence type="ECO:0000256" key="5">
    <source>
        <dbReference type="ARBA" id="ARBA00023034"/>
    </source>
</evidence>
<evidence type="ECO:0000256" key="9">
    <source>
        <dbReference type="ARBA" id="ARBA00038172"/>
    </source>
</evidence>
<dbReference type="EMBL" id="CAJNON010000242">
    <property type="protein sequence ID" value="CAF1134692.1"/>
    <property type="molecule type" value="Genomic_DNA"/>
</dbReference>
<keyword evidence="4 11" id="KW-1133">Transmembrane helix</keyword>
<evidence type="ECO:0000313" key="17">
    <source>
        <dbReference type="Proteomes" id="UP000663877"/>
    </source>
</evidence>
<evidence type="ECO:0000256" key="6">
    <source>
        <dbReference type="ARBA" id="ARBA00023136"/>
    </source>
</evidence>
<dbReference type="OrthoDB" id="158360at2759"/>
<dbReference type="GO" id="GO:0015031">
    <property type="term" value="P:protein transport"/>
    <property type="evidence" value="ECO:0007669"/>
    <property type="project" value="UniProtKB-KW"/>
</dbReference>
<dbReference type="GO" id="GO:0005794">
    <property type="term" value="C:Golgi apparatus"/>
    <property type="evidence" value="ECO:0007669"/>
    <property type="project" value="UniProtKB-SubCell"/>
</dbReference>
<evidence type="ECO:0000256" key="7">
    <source>
        <dbReference type="ARBA" id="ARBA00037078"/>
    </source>
</evidence>
<dbReference type="GO" id="GO:0031201">
    <property type="term" value="C:SNARE complex"/>
    <property type="evidence" value="ECO:0007669"/>
    <property type="project" value="TreeGrafter"/>
</dbReference>
<dbReference type="Proteomes" id="UP000663832">
    <property type="component" value="Unassembled WGS sequence"/>
</dbReference>
<dbReference type="GO" id="GO:0006906">
    <property type="term" value="P:vesicle fusion"/>
    <property type="evidence" value="ECO:0007669"/>
    <property type="project" value="TreeGrafter"/>
</dbReference>
<comment type="subcellular location">
    <subcellularLocation>
        <location evidence="8">Golgi apparatus</location>
        <location evidence="8">cis-Golgi network membrane</location>
        <topology evidence="8">Single-pass type IV membrane protein</topology>
    </subcellularLocation>
</comment>
<dbReference type="InterPro" id="IPR027027">
    <property type="entry name" value="GOSR2/Membrin/Bos1"/>
</dbReference>
<evidence type="ECO:0000256" key="3">
    <source>
        <dbReference type="ARBA" id="ARBA00022927"/>
    </source>
</evidence>
<dbReference type="PANTHER" id="PTHR21230:SF1">
    <property type="entry name" value="GOLGI SNAP RECEPTOR COMPLEX MEMBER 2"/>
    <property type="match status" value="1"/>
</dbReference>
<evidence type="ECO:0000256" key="10">
    <source>
        <dbReference type="PIRNR" id="PIRNR028865"/>
    </source>
</evidence>
<keyword evidence="6 10" id="KW-0472">Membrane</keyword>
<dbReference type="EMBL" id="CAJNOM010000087">
    <property type="protein sequence ID" value="CAF1018998.1"/>
    <property type="molecule type" value="Genomic_DNA"/>
</dbReference>
<dbReference type="GO" id="GO:0005484">
    <property type="term" value="F:SNAP receptor activity"/>
    <property type="evidence" value="ECO:0007669"/>
    <property type="project" value="InterPro"/>
</dbReference>
<protein>
    <recommendedName>
        <fullName evidence="18">Golgi SNAP receptor complex member 2</fullName>
    </recommendedName>
</protein>
<dbReference type="EMBL" id="CAJNOI010000018">
    <property type="protein sequence ID" value="CAF0825928.1"/>
    <property type="molecule type" value="Genomic_DNA"/>
</dbReference>
<keyword evidence="3 10" id="KW-0653">Protein transport</keyword>
<evidence type="ECO:0000313" key="14">
    <source>
        <dbReference type="EMBL" id="CAF1134692.1"/>
    </source>
</evidence>
<dbReference type="PANTHER" id="PTHR21230">
    <property type="entry name" value="VESICLE TRANSPORT V-SNARE PROTEIN VTI1-RELATED"/>
    <property type="match status" value="1"/>
</dbReference>
<dbReference type="EMBL" id="CAJOAY010001192">
    <property type="protein sequence ID" value="CAF3807797.1"/>
    <property type="molecule type" value="Genomic_DNA"/>
</dbReference>
<dbReference type="GO" id="GO:0031902">
    <property type="term" value="C:late endosome membrane"/>
    <property type="evidence" value="ECO:0007669"/>
    <property type="project" value="TreeGrafter"/>
</dbReference>
<sequence length="218" mass="25260">MESLLTQTKIVLQEIHHDLLSYENSQDRETDSNCTNVISGKFQQLTEACNRLDILVNKEPAQRRPHSKQRVDEIKYDMRHLQSALSGISLKKQQRDEAERDRELLLHRKFTPSNVDSNGATHINLDDRTLDYSQRLDSTHNLVDNYLDQARATLDSMRTQGLNLKNIHKKMISMANLLGLSSTVIHSIERRTASDWWILFGGMLVTLIVMFVLYKWLV</sequence>
<evidence type="ECO:0000313" key="15">
    <source>
        <dbReference type="EMBL" id="CAF3807797.1"/>
    </source>
</evidence>
<evidence type="ECO:0000256" key="11">
    <source>
        <dbReference type="SAM" id="Phobius"/>
    </source>
</evidence>
<comment type="function">
    <text evidence="7 10">Involved in transport of proteins from the cis/medial-Golgi to the trans-Golgi network.</text>
</comment>
<evidence type="ECO:0000313" key="13">
    <source>
        <dbReference type="EMBL" id="CAF1018998.1"/>
    </source>
</evidence>
<keyword evidence="2 11" id="KW-0812">Transmembrane</keyword>
<evidence type="ECO:0000256" key="4">
    <source>
        <dbReference type="ARBA" id="ARBA00022989"/>
    </source>
</evidence>
<evidence type="ECO:0000313" key="12">
    <source>
        <dbReference type="EMBL" id="CAF0825928.1"/>
    </source>
</evidence>
<evidence type="ECO:0008006" key="18">
    <source>
        <dbReference type="Google" id="ProtNLM"/>
    </source>
</evidence>
<reference evidence="12" key="1">
    <citation type="submission" date="2021-02" db="EMBL/GenBank/DDBJ databases">
        <authorList>
            <person name="Nowell W R."/>
        </authorList>
    </citation>
    <scope>NUCLEOTIDE SEQUENCE</scope>
</reference>
<dbReference type="Proteomes" id="UP000663881">
    <property type="component" value="Unassembled WGS sequence"/>
</dbReference>
<evidence type="ECO:0000256" key="8">
    <source>
        <dbReference type="ARBA" id="ARBA00037862"/>
    </source>
</evidence>
<name>A0A813UA13_9BILA</name>
<dbReference type="Proteomes" id="UP000663891">
    <property type="component" value="Unassembled WGS sequence"/>
</dbReference>
<proteinExistence type="inferred from homology"/>
<dbReference type="PIRSF" id="PIRSF028865">
    <property type="entry name" value="Membrin-2"/>
    <property type="match status" value="1"/>
</dbReference>
<evidence type="ECO:0000256" key="2">
    <source>
        <dbReference type="ARBA" id="ARBA00022692"/>
    </source>
</evidence>
<evidence type="ECO:0000256" key="1">
    <source>
        <dbReference type="ARBA" id="ARBA00022448"/>
    </source>
</evidence>
<keyword evidence="1 10" id="KW-0813">Transport</keyword>
<dbReference type="Proteomes" id="UP000663877">
    <property type="component" value="Unassembled WGS sequence"/>
</dbReference>
<organism evidence="12 17">
    <name type="scientific">Adineta steineri</name>
    <dbReference type="NCBI Taxonomy" id="433720"/>
    <lineage>
        <taxon>Eukaryota</taxon>
        <taxon>Metazoa</taxon>
        <taxon>Spiralia</taxon>
        <taxon>Gnathifera</taxon>
        <taxon>Rotifera</taxon>
        <taxon>Eurotatoria</taxon>
        <taxon>Bdelloidea</taxon>
        <taxon>Adinetida</taxon>
        <taxon>Adinetidae</taxon>
        <taxon>Adineta</taxon>
    </lineage>
</organism>
<keyword evidence="16" id="KW-1185">Reference proteome</keyword>
<dbReference type="AlphaFoldDB" id="A0A813UA13"/>
<comment type="similarity">
    <text evidence="9 10">Belongs to the GOSR2 family.</text>
</comment>
<keyword evidence="5" id="KW-0333">Golgi apparatus</keyword>
<feature type="transmembrane region" description="Helical" evidence="11">
    <location>
        <begin position="196"/>
        <end position="217"/>
    </location>
</feature>
<dbReference type="GO" id="GO:0005789">
    <property type="term" value="C:endoplasmic reticulum membrane"/>
    <property type="evidence" value="ECO:0007669"/>
    <property type="project" value="TreeGrafter"/>
</dbReference>
<dbReference type="GO" id="GO:0012507">
    <property type="term" value="C:ER to Golgi transport vesicle membrane"/>
    <property type="evidence" value="ECO:0007669"/>
    <property type="project" value="TreeGrafter"/>
</dbReference>